<dbReference type="GO" id="GO:0005694">
    <property type="term" value="C:chromosome"/>
    <property type="evidence" value="ECO:0007669"/>
    <property type="project" value="TreeGrafter"/>
</dbReference>
<evidence type="ECO:0008006" key="5">
    <source>
        <dbReference type="Google" id="ProtNLM"/>
    </source>
</evidence>
<comment type="similarity">
    <text evidence="1">Belongs to the helicase family. RecQ subfamily.</text>
</comment>
<reference evidence="3 4" key="1">
    <citation type="journal article" date="2018" name="PLoS ONE">
        <title>The draft genome of Kipferlia bialata reveals reductive genome evolution in fornicate parasites.</title>
        <authorList>
            <person name="Tanifuji G."/>
            <person name="Takabayashi S."/>
            <person name="Kume K."/>
            <person name="Takagi M."/>
            <person name="Nakayama T."/>
            <person name="Kamikawa R."/>
            <person name="Inagaki Y."/>
            <person name="Hashimoto T."/>
        </authorList>
    </citation>
    <scope>NUCLEOTIDE SEQUENCE [LARGE SCALE GENOMIC DNA]</scope>
    <source>
        <strain evidence="3">NY0173</strain>
    </source>
</reference>
<organism evidence="3 4">
    <name type="scientific">Kipferlia bialata</name>
    <dbReference type="NCBI Taxonomy" id="797122"/>
    <lineage>
        <taxon>Eukaryota</taxon>
        <taxon>Metamonada</taxon>
        <taxon>Carpediemonas-like organisms</taxon>
        <taxon>Kipferlia</taxon>
    </lineage>
</organism>
<dbReference type="GO" id="GO:0000724">
    <property type="term" value="P:double-strand break repair via homologous recombination"/>
    <property type="evidence" value="ECO:0007669"/>
    <property type="project" value="TreeGrafter"/>
</dbReference>
<gene>
    <name evidence="3" type="ORF">KIPB_005225</name>
</gene>
<dbReference type="GO" id="GO:0005737">
    <property type="term" value="C:cytoplasm"/>
    <property type="evidence" value="ECO:0007669"/>
    <property type="project" value="TreeGrafter"/>
</dbReference>
<dbReference type="OrthoDB" id="10261556at2759"/>
<feature type="compositionally biased region" description="Polar residues" evidence="2">
    <location>
        <begin position="207"/>
        <end position="220"/>
    </location>
</feature>
<dbReference type="GO" id="GO:0043138">
    <property type="term" value="F:3'-5' DNA helicase activity"/>
    <property type="evidence" value="ECO:0007669"/>
    <property type="project" value="TreeGrafter"/>
</dbReference>
<dbReference type="PANTHER" id="PTHR13710:SF155">
    <property type="entry name" value="ATP-DEPENDENT DNA HELICASE Q-LIKE 3"/>
    <property type="match status" value="1"/>
</dbReference>
<comment type="caution">
    <text evidence="3">The sequence shown here is derived from an EMBL/GenBank/DDBJ whole genome shotgun (WGS) entry which is preliminary data.</text>
</comment>
<feature type="non-terminal residue" evidence="3">
    <location>
        <position position="1"/>
    </location>
</feature>
<evidence type="ECO:0000313" key="3">
    <source>
        <dbReference type="EMBL" id="GIQ83836.1"/>
    </source>
</evidence>
<dbReference type="AlphaFoldDB" id="A0A9K3CV90"/>
<dbReference type="InterPro" id="IPR027417">
    <property type="entry name" value="P-loop_NTPase"/>
</dbReference>
<evidence type="ECO:0000313" key="4">
    <source>
        <dbReference type="Proteomes" id="UP000265618"/>
    </source>
</evidence>
<feature type="compositionally biased region" description="Basic and acidic residues" evidence="2">
    <location>
        <begin position="184"/>
        <end position="201"/>
    </location>
</feature>
<dbReference type="SUPFAM" id="SSF52540">
    <property type="entry name" value="P-loop containing nucleoside triphosphate hydrolases"/>
    <property type="match status" value="1"/>
</dbReference>
<dbReference type="PANTHER" id="PTHR13710">
    <property type="entry name" value="DNA HELICASE RECQ FAMILY MEMBER"/>
    <property type="match status" value="1"/>
</dbReference>
<keyword evidence="4" id="KW-1185">Reference proteome</keyword>
<accession>A0A9K3CV90</accession>
<sequence>MFVVHWDMPKSVEAYYQESGRAGRDGLPSVSLVYYSPKDYRWRKNQVGPLAVKAASLDALKHCFTAKACRRGILLRYFASKPEPPYTHGCCDACTAKQDLASGRAVKGHAGHTVGNALGSDRVSGRRRVFTRPGVKREREPVMGEDVQTHNPSAIKRQPAPLSMLKSRKAEGSDDDDDSEAEEEERKREATLRRQRQREEAQIAPRSTPQLSSGRPISNATLAQMRGIRLNISDRDAMYIRIKQTVTQNDPK</sequence>
<evidence type="ECO:0000256" key="1">
    <source>
        <dbReference type="ARBA" id="ARBA00005446"/>
    </source>
</evidence>
<dbReference type="Gene3D" id="3.40.50.300">
    <property type="entry name" value="P-loop containing nucleotide triphosphate hydrolases"/>
    <property type="match status" value="1"/>
</dbReference>
<name>A0A9K3CV90_9EUKA</name>
<evidence type="ECO:0000256" key="2">
    <source>
        <dbReference type="SAM" id="MobiDB-lite"/>
    </source>
</evidence>
<dbReference type="GO" id="GO:0009378">
    <property type="term" value="F:four-way junction helicase activity"/>
    <property type="evidence" value="ECO:0007669"/>
    <property type="project" value="TreeGrafter"/>
</dbReference>
<dbReference type="Proteomes" id="UP000265618">
    <property type="component" value="Unassembled WGS sequence"/>
</dbReference>
<feature type="region of interest" description="Disordered" evidence="2">
    <location>
        <begin position="117"/>
        <end position="220"/>
    </location>
</feature>
<dbReference type="EMBL" id="BDIP01001201">
    <property type="protein sequence ID" value="GIQ83836.1"/>
    <property type="molecule type" value="Genomic_DNA"/>
</dbReference>
<feature type="compositionally biased region" description="Acidic residues" evidence="2">
    <location>
        <begin position="173"/>
        <end position="183"/>
    </location>
</feature>
<proteinExistence type="inferred from homology"/>
<protein>
    <recommendedName>
        <fullName evidence="5">Helicase C-terminal domain-containing protein</fullName>
    </recommendedName>
</protein>